<keyword evidence="4" id="KW-1185">Reference proteome</keyword>
<sequence>MSVDLLRTVFTLFDMDGDGRLSYQEFIQIMRERHARRTQCPVNHFINPSLWIMTLSGIQTHAWTLYTALIGALLADLQDHISSSDLSTFDYP</sequence>
<reference evidence="3 4" key="1">
    <citation type="submission" date="2018-11" db="EMBL/GenBank/DDBJ databases">
        <authorList>
            <consortium name="Pathogen Informatics"/>
        </authorList>
    </citation>
    <scope>NUCLEOTIDE SEQUENCE [LARGE SCALE GENOMIC DNA]</scope>
    <source>
        <strain evidence="3 4">Egypt</strain>
    </source>
</reference>
<dbReference type="InterPro" id="IPR011992">
    <property type="entry name" value="EF-hand-dom_pair"/>
</dbReference>
<dbReference type="Proteomes" id="UP000272942">
    <property type="component" value="Unassembled WGS sequence"/>
</dbReference>
<keyword evidence="1" id="KW-0106">Calcium</keyword>
<proteinExistence type="predicted"/>
<gene>
    <name evidence="3" type="ORF">ECPE_LOCUS4587</name>
</gene>
<dbReference type="PROSITE" id="PS50222">
    <property type="entry name" value="EF_HAND_2"/>
    <property type="match status" value="1"/>
</dbReference>
<dbReference type="InterPro" id="IPR002048">
    <property type="entry name" value="EF_hand_dom"/>
</dbReference>
<accession>A0A3P8FT55</accession>
<organism evidence="3 4">
    <name type="scientific">Echinostoma caproni</name>
    <dbReference type="NCBI Taxonomy" id="27848"/>
    <lineage>
        <taxon>Eukaryota</taxon>
        <taxon>Metazoa</taxon>
        <taxon>Spiralia</taxon>
        <taxon>Lophotrochozoa</taxon>
        <taxon>Platyhelminthes</taxon>
        <taxon>Trematoda</taxon>
        <taxon>Digenea</taxon>
        <taxon>Plagiorchiida</taxon>
        <taxon>Echinostomata</taxon>
        <taxon>Echinostomatoidea</taxon>
        <taxon>Echinostomatidae</taxon>
        <taxon>Echinostoma</taxon>
    </lineage>
</organism>
<dbReference type="AlphaFoldDB" id="A0A3P8FT55"/>
<dbReference type="SMART" id="SM00054">
    <property type="entry name" value="EFh"/>
    <property type="match status" value="1"/>
</dbReference>
<dbReference type="PROSITE" id="PS00018">
    <property type="entry name" value="EF_HAND_1"/>
    <property type="match status" value="1"/>
</dbReference>
<dbReference type="GO" id="GO:0005509">
    <property type="term" value="F:calcium ion binding"/>
    <property type="evidence" value="ECO:0007669"/>
    <property type="project" value="InterPro"/>
</dbReference>
<evidence type="ECO:0000256" key="1">
    <source>
        <dbReference type="ARBA" id="ARBA00022837"/>
    </source>
</evidence>
<evidence type="ECO:0000313" key="4">
    <source>
        <dbReference type="Proteomes" id="UP000272942"/>
    </source>
</evidence>
<evidence type="ECO:0000313" key="3">
    <source>
        <dbReference type="EMBL" id="VDP73031.1"/>
    </source>
</evidence>
<dbReference type="Gene3D" id="1.10.238.10">
    <property type="entry name" value="EF-hand"/>
    <property type="match status" value="1"/>
</dbReference>
<name>A0A3P8FT55_9TREM</name>
<dbReference type="InterPro" id="IPR018247">
    <property type="entry name" value="EF_Hand_1_Ca_BS"/>
</dbReference>
<evidence type="ECO:0000259" key="2">
    <source>
        <dbReference type="PROSITE" id="PS50222"/>
    </source>
</evidence>
<feature type="domain" description="EF-hand" evidence="2">
    <location>
        <begin position="1"/>
        <end position="36"/>
    </location>
</feature>
<dbReference type="SUPFAM" id="SSF47473">
    <property type="entry name" value="EF-hand"/>
    <property type="match status" value="1"/>
</dbReference>
<dbReference type="Pfam" id="PF00036">
    <property type="entry name" value="EF-hand_1"/>
    <property type="match status" value="1"/>
</dbReference>
<dbReference type="OrthoDB" id="5859791at2759"/>
<dbReference type="EMBL" id="UZAN01041443">
    <property type="protein sequence ID" value="VDP73031.1"/>
    <property type="molecule type" value="Genomic_DNA"/>
</dbReference>
<protein>
    <recommendedName>
        <fullName evidence="2">EF-hand domain-containing protein</fullName>
    </recommendedName>
</protein>